<evidence type="ECO:0000313" key="3">
    <source>
        <dbReference type="EMBL" id="GGI86191.1"/>
    </source>
</evidence>
<dbReference type="RefSeq" id="WP_188921330.1">
    <property type="nucleotide sequence ID" value="NZ_BMPZ01000007.1"/>
</dbReference>
<keyword evidence="3" id="KW-0645">Protease</keyword>
<feature type="domain" description="M23ase beta-sheet core" evidence="2">
    <location>
        <begin position="167"/>
        <end position="262"/>
    </location>
</feature>
<dbReference type="Proteomes" id="UP000613743">
    <property type="component" value="Unassembled WGS sequence"/>
</dbReference>
<keyword evidence="3" id="KW-0482">Metalloprotease</keyword>
<name>A0A917ND53_9GAMM</name>
<proteinExistence type="predicted"/>
<dbReference type="InterPro" id="IPR011055">
    <property type="entry name" value="Dup_hybrid_motif"/>
</dbReference>
<reference evidence="3" key="1">
    <citation type="journal article" date="2014" name="Int. J. Syst. Evol. Microbiol.">
        <title>Complete genome sequence of Corynebacterium casei LMG S-19264T (=DSM 44701T), isolated from a smear-ripened cheese.</title>
        <authorList>
            <consortium name="US DOE Joint Genome Institute (JGI-PGF)"/>
            <person name="Walter F."/>
            <person name="Albersmeier A."/>
            <person name="Kalinowski J."/>
            <person name="Ruckert C."/>
        </authorList>
    </citation>
    <scope>NUCLEOTIDE SEQUENCE</scope>
    <source>
        <strain evidence="3">JCM 30804</strain>
    </source>
</reference>
<gene>
    <name evidence="3" type="ORF">GCM10009332_24400</name>
</gene>
<dbReference type="Pfam" id="PF01551">
    <property type="entry name" value="Peptidase_M23"/>
    <property type="match status" value="1"/>
</dbReference>
<dbReference type="SUPFAM" id="SSF51261">
    <property type="entry name" value="Duplicated hybrid motif"/>
    <property type="match status" value="1"/>
</dbReference>
<dbReference type="GO" id="GO:0004222">
    <property type="term" value="F:metalloendopeptidase activity"/>
    <property type="evidence" value="ECO:0007669"/>
    <property type="project" value="TreeGrafter"/>
</dbReference>
<keyword evidence="4" id="KW-1185">Reference proteome</keyword>
<dbReference type="EMBL" id="BMPZ01000007">
    <property type="protein sequence ID" value="GGI86191.1"/>
    <property type="molecule type" value="Genomic_DNA"/>
</dbReference>
<keyword evidence="1" id="KW-0732">Signal</keyword>
<dbReference type="AlphaFoldDB" id="A0A917ND53"/>
<dbReference type="InterPro" id="IPR050570">
    <property type="entry name" value="Cell_wall_metabolism_enzyme"/>
</dbReference>
<dbReference type="FunFam" id="2.70.70.10:FF:000019">
    <property type="entry name" value="M23 family peptidase"/>
    <property type="match status" value="1"/>
</dbReference>
<reference evidence="3" key="2">
    <citation type="submission" date="2020-09" db="EMBL/GenBank/DDBJ databases">
        <authorList>
            <person name="Sun Q."/>
            <person name="Ohkuma M."/>
        </authorList>
    </citation>
    <scope>NUCLEOTIDE SEQUENCE</scope>
    <source>
        <strain evidence="3">JCM 30804</strain>
    </source>
</reference>
<feature type="chain" id="PRO_5037265589" evidence="1">
    <location>
        <begin position="22"/>
        <end position="281"/>
    </location>
</feature>
<dbReference type="InterPro" id="IPR016047">
    <property type="entry name" value="M23ase_b-sheet_dom"/>
</dbReference>
<sequence>MKRLLPLLSLFAICCSFNAAANITFDGLFEQGALVRAKVAPDTKVWLNNEPLMLTPDGELAFGFAREAALKQELKLKLADGSEQVIPLKIKSREYKIQRVNGIAKKIMKPDPKAVARSRQDSKQVKTARGQFTDNQAFMQDFIWPLTGRISGVYGSQRVYNGKPGTPHYGVDVAAKTGTVIVAPADGTVSLAVADMFYSGGTIIVDHGYGVSSSFLHLSKLYVAPGDFIAQGQPIGEVGATGRATGPHLDWRLNWYQMRLDPVSIVPSMASVLSGASKIGQ</sequence>
<keyword evidence="3" id="KW-0378">Hydrolase</keyword>
<dbReference type="PANTHER" id="PTHR21666">
    <property type="entry name" value="PEPTIDASE-RELATED"/>
    <property type="match status" value="1"/>
</dbReference>
<feature type="signal peptide" evidence="1">
    <location>
        <begin position="1"/>
        <end position="21"/>
    </location>
</feature>
<evidence type="ECO:0000259" key="2">
    <source>
        <dbReference type="Pfam" id="PF01551"/>
    </source>
</evidence>
<accession>A0A917ND53</accession>
<dbReference type="PANTHER" id="PTHR21666:SF285">
    <property type="entry name" value="M23 FAMILY METALLOPEPTIDASE"/>
    <property type="match status" value="1"/>
</dbReference>
<dbReference type="CDD" id="cd12797">
    <property type="entry name" value="M23_peptidase"/>
    <property type="match status" value="1"/>
</dbReference>
<protein>
    <submittedName>
        <fullName evidence="3">Periplasmic metalloprotease M23B family protein</fullName>
    </submittedName>
</protein>
<evidence type="ECO:0000313" key="4">
    <source>
        <dbReference type="Proteomes" id="UP000613743"/>
    </source>
</evidence>
<comment type="caution">
    <text evidence="3">The sequence shown here is derived from an EMBL/GenBank/DDBJ whole genome shotgun (WGS) entry which is preliminary data.</text>
</comment>
<organism evidence="3 4">
    <name type="scientific">Shewanella gelidii</name>
    <dbReference type="NCBI Taxonomy" id="1642821"/>
    <lineage>
        <taxon>Bacteria</taxon>
        <taxon>Pseudomonadati</taxon>
        <taxon>Pseudomonadota</taxon>
        <taxon>Gammaproteobacteria</taxon>
        <taxon>Alteromonadales</taxon>
        <taxon>Shewanellaceae</taxon>
        <taxon>Shewanella</taxon>
    </lineage>
</organism>
<evidence type="ECO:0000256" key="1">
    <source>
        <dbReference type="SAM" id="SignalP"/>
    </source>
</evidence>
<dbReference type="Gene3D" id="2.70.70.10">
    <property type="entry name" value="Glucose Permease (Domain IIA)"/>
    <property type="match status" value="1"/>
</dbReference>